<dbReference type="Proteomes" id="UP001066276">
    <property type="component" value="Chromosome 3_2"/>
</dbReference>
<dbReference type="EMBL" id="JANPWB010000006">
    <property type="protein sequence ID" value="KAJ1177695.1"/>
    <property type="molecule type" value="Genomic_DNA"/>
</dbReference>
<reference evidence="1" key="1">
    <citation type="journal article" date="2022" name="bioRxiv">
        <title>Sequencing and chromosome-scale assembly of the giantPleurodeles waltlgenome.</title>
        <authorList>
            <person name="Brown T."/>
            <person name="Elewa A."/>
            <person name="Iarovenko S."/>
            <person name="Subramanian E."/>
            <person name="Araus A.J."/>
            <person name="Petzold A."/>
            <person name="Susuki M."/>
            <person name="Suzuki K.-i.T."/>
            <person name="Hayashi T."/>
            <person name="Toyoda A."/>
            <person name="Oliveira C."/>
            <person name="Osipova E."/>
            <person name="Leigh N.D."/>
            <person name="Simon A."/>
            <person name="Yun M.H."/>
        </authorList>
    </citation>
    <scope>NUCLEOTIDE SEQUENCE</scope>
    <source>
        <strain evidence="1">20211129_DDA</strain>
        <tissue evidence="1">Liver</tissue>
    </source>
</reference>
<organism evidence="1 2">
    <name type="scientific">Pleurodeles waltl</name>
    <name type="common">Iberian ribbed newt</name>
    <dbReference type="NCBI Taxonomy" id="8319"/>
    <lineage>
        <taxon>Eukaryota</taxon>
        <taxon>Metazoa</taxon>
        <taxon>Chordata</taxon>
        <taxon>Craniata</taxon>
        <taxon>Vertebrata</taxon>
        <taxon>Euteleostomi</taxon>
        <taxon>Amphibia</taxon>
        <taxon>Batrachia</taxon>
        <taxon>Caudata</taxon>
        <taxon>Salamandroidea</taxon>
        <taxon>Salamandridae</taxon>
        <taxon>Pleurodelinae</taxon>
        <taxon>Pleurodeles</taxon>
    </lineage>
</organism>
<evidence type="ECO:0000313" key="1">
    <source>
        <dbReference type="EMBL" id="KAJ1177695.1"/>
    </source>
</evidence>
<dbReference type="AlphaFoldDB" id="A0AAV7TMP3"/>
<proteinExistence type="predicted"/>
<sequence>MKRAQCTPRGAVMQFVLEANQNERNMASKLRDQLTEQEAKHALVARDKKAAEQSSFLELVNLRCILDRSLHENIVIRLHNN</sequence>
<name>A0AAV7TMP3_PLEWA</name>
<gene>
    <name evidence="1" type="ORF">NDU88_002947</name>
</gene>
<keyword evidence="2" id="KW-1185">Reference proteome</keyword>
<evidence type="ECO:0000313" key="2">
    <source>
        <dbReference type="Proteomes" id="UP001066276"/>
    </source>
</evidence>
<accession>A0AAV7TMP3</accession>
<protein>
    <submittedName>
        <fullName evidence="1">Uncharacterized protein</fullName>
    </submittedName>
</protein>
<comment type="caution">
    <text evidence="1">The sequence shown here is derived from an EMBL/GenBank/DDBJ whole genome shotgun (WGS) entry which is preliminary data.</text>
</comment>